<sequence>MARSKDTMEYIRGTVTESAAGAATVAEIDMPVRFDANLAVLIHKIVFRGGYFDAGHAQGDYFRCALHKIGSVQNPGDINDEYVIACLHQTLSVDATPNIIILEEGLMEWTFDPPLLYAKDNVYLAVLSAGQASALTAHVLIMYTLEKVTDDVFIDALTD</sequence>
<proteinExistence type="predicted"/>
<name>X1CK81_9ZZZZ</name>
<accession>X1CK81</accession>
<gene>
    <name evidence="1" type="ORF">S01H4_22065</name>
</gene>
<dbReference type="EMBL" id="BART01010062">
    <property type="protein sequence ID" value="GAG84601.1"/>
    <property type="molecule type" value="Genomic_DNA"/>
</dbReference>
<organism evidence="1">
    <name type="scientific">marine sediment metagenome</name>
    <dbReference type="NCBI Taxonomy" id="412755"/>
    <lineage>
        <taxon>unclassified sequences</taxon>
        <taxon>metagenomes</taxon>
        <taxon>ecological metagenomes</taxon>
    </lineage>
</organism>
<evidence type="ECO:0000313" key="1">
    <source>
        <dbReference type="EMBL" id="GAG84601.1"/>
    </source>
</evidence>
<comment type="caution">
    <text evidence="1">The sequence shown here is derived from an EMBL/GenBank/DDBJ whole genome shotgun (WGS) entry which is preliminary data.</text>
</comment>
<protein>
    <submittedName>
        <fullName evidence="1">Uncharacterized protein</fullName>
    </submittedName>
</protein>
<reference evidence="1" key="1">
    <citation type="journal article" date="2014" name="Front. Microbiol.">
        <title>High frequency of phylogenetically diverse reductive dehalogenase-homologous genes in deep subseafloor sedimentary metagenomes.</title>
        <authorList>
            <person name="Kawai M."/>
            <person name="Futagami T."/>
            <person name="Toyoda A."/>
            <person name="Takaki Y."/>
            <person name="Nishi S."/>
            <person name="Hori S."/>
            <person name="Arai W."/>
            <person name="Tsubouchi T."/>
            <person name="Morono Y."/>
            <person name="Uchiyama I."/>
            <person name="Ito T."/>
            <person name="Fujiyama A."/>
            <person name="Inagaki F."/>
            <person name="Takami H."/>
        </authorList>
    </citation>
    <scope>NUCLEOTIDE SEQUENCE</scope>
    <source>
        <strain evidence="1">Expedition CK06-06</strain>
    </source>
</reference>
<dbReference type="AlphaFoldDB" id="X1CK81"/>